<dbReference type="EMBL" id="JACALR010000001">
    <property type="protein sequence ID" value="MDM1549857.1"/>
    <property type="molecule type" value="Genomic_DNA"/>
</dbReference>
<evidence type="ECO:0000313" key="2">
    <source>
        <dbReference type="EMBL" id="MDM1549857.1"/>
    </source>
</evidence>
<sequence length="265" mass="28680">MKNNLYYLISLCLSTLVFSQNGKVGIGTNSPQQVLHVDASKNTIIGTPSTNISDDIVITPQGYMGIGTLTPSKRLEINSTTNGAIKIVDGTQQQNAFLLSDANGIGSWYVQGSIKQIVLGNWQNIPTITSDNSGGTKYIFVSINLTPGVWMVNFGGTFKMNDVTTPYWLHIYLSDSETGRTNSTFDFLGSGGSNTGYAGLMIANKTSGVGNANLISGSSIIKVKQNTTIKVLVENNQSDIAPKRNWNVTNNNWENYFYAVPLDSN</sequence>
<evidence type="ECO:0000256" key="1">
    <source>
        <dbReference type="SAM" id="SignalP"/>
    </source>
</evidence>
<reference evidence="2" key="1">
    <citation type="submission" date="2020-06" db="EMBL/GenBank/DDBJ databases">
        <authorList>
            <person name="Dong N."/>
        </authorList>
    </citation>
    <scope>NUCLEOTIDE SEQUENCE</scope>
    <source>
        <strain evidence="2">210</strain>
    </source>
</reference>
<keyword evidence="1" id="KW-0732">Signal</keyword>
<evidence type="ECO:0000313" key="3">
    <source>
        <dbReference type="Proteomes" id="UP001173578"/>
    </source>
</evidence>
<dbReference type="AlphaFoldDB" id="A0AAW7DFT1"/>
<reference evidence="2" key="2">
    <citation type="journal article" date="2022" name="Sci. Total Environ.">
        <title>Prevalence, transmission, and molecular epidemiology of tet(X)-positive bacteria among humans, animals, and environmental niches in China: An epidemiological, and genomic-based study.</title>
        <authorList>
            <person name="Dong N."/>
            <person name="Zeng Y."/>
            <person name="Cai C."/>
            <person name="Sun C."/>
            <person name="Lu J."/>
            <person name="Liu C."/>
            <person name="Zhou H."/>
            <person name="Sun Q."/>
            <person name="Shu L."/>
            <person name="Wang H."/>
            <person name="Wang Y."/>
            <person name="Wang S."/>
            <person name="Wu C."/>
            <person name="Chan E.W."/>
            <person name="Chen G."/>
            <person name="Shen Z."/>
            <person name="Chen S."/>
            <person name="Zhang R."/>
        </authorList>
    </citation>
    <scope>NUCLEOTIDE SEQUENCE</scope>
    <source>
        <strain evidence="2">210</strain>
    </source>
</reference>
<comment type="caution">
    <text evidence="2">The sequence shown here is derived from an EMBL/GenBank/DDBJ whole genome shotgun (WGS) entry which is preliminary data.</text>
</comment>
<organism evidence="2 3">
    <name type="scientific">Empedobacter falsenii</name>
    <dbReference type="NCBI Taxonomy" id="343874"/>
    <lineage>
        <taxon>Bacteria</taxon>
        <taxon>Pseudomonadati</taxon>
        <taxon>Bacteroidota</taxon>
        <taxon>Flavobacteriia</taxon>
        <taxon>Flavobacteriales</taxon>
        <taxon>Weeksellaceae</taxon>
        <taxon>Empedobacter</taxon>
    </lineage>
</organism>
<gene>
    <name evidence="2" type="ORF">HX095_01350</name>
</gene>
<dbReference type="Proteomes" id="UP001173578">
    <property type="component" value="Unassembled WGS sequence"/>
</dbReference>
<accession>A0AAW7DFT1</accession>
<feature type="signal peptide" evidence="1">
    <location>
        <begin position="1"/>
        <end position="19"/>
    </location>
</feature>
<protein>
    <submittedName>
        <fullName evidence="2">Uncharacterized protein</fullName>
    </submittedName>
</protein>
<name>A0AAW7DFT1_9FLAO</name>
<dbReference type="RefSeq" id="WP_286484714.1">
    <property type="nucleotide sequence ID" value="NZ_JACALR010000001.1"/>
</dbReference>
<proteinExistence type="predicted"/>
<feature type="chain" id="PRO_5043801427" evidence="1">
    <location>
        <begin position="20"/>
        <end position="265"/>
    </location>
</feature>